<dbReference type="SMART" id="SM00855">
    <property type="entry name" value="PGAM"/>
    <property type="match status" value="1"/>
</dbReference>
<dbReference type="Gene3D" id="3.40.50.1240">
    <property type="entry name" value="Phosphoglycerate mutase-like"/>
    <property type="match status" value="1"/>
</dbReference>
<dbReference type="InterPro" id="IPR013078">
    <property type="entry name" value="His_Pase_superF_clade-1"/>
</dbReference>
<protein>
    <submittedName>
        <fullName evidence="1">Unannotated protein</fullName>
    </submittedName>
</protein>
<evidence type="ECO:0000313" key="2">
    <source>
        <dbReference type="EMBL" id="CAB4812322.1"/>
    </source>
</evidence>
<proteinExistence type="predicted"/>
<accession>A0A6J6GTM4</accession>
<reference evidence="1" key="1">
    <citation type="submission" date="2020-05" db="EMBL/GenBank/DDBJ databases">
        <authorList>
            <person name="Chiriac C."/>
            <person name="Salcher M."/>
            <person name="Ghai R."/>
            <person name="Kavagutti S V."/>
        </authorList>
    </citation>
    <scope>NUCLEOTIDE SEQUENCE</scope>
</reference>
<dbReference type="Pfam" id="PF00300">
    <property type="entry name" value="His_Phos_1"/>
    <property type="match status" value="1"/>
</dbReference>
<gene>
    <name evidence="1" type="ORF">UFOPK1826_00916</name>
    <name evidence="2" type="ORF">UFOPK3026_01195</name>
    <name evidence="3" type="ORF">UFOPK4345_00264</name>
</gene>
<name>A0A6J6GTM4_9ZZZZ</name>
<organism evidence="1">
    <name type="scientific">freshwater metagenome</name>
    <dbReference type="NCBI Taxonomy" id="449393"/>
    <lineage>
        <taxon>unclassified sequences</taxon>
        <taxon>metagenomes</taxon>
        <taxon>ecological metagenomes</taxon>
    </lineage>
</organism>
<dbReference type="CDD" id="cd07067">
    <property type="entry name" value="HP_PGM_like"/>
    <property type="match status" value="1"/>
</dbReference>
<evidence type="ECO:0000313" key="1">
    <source>
        <dbReference type="EMBL" id="CAB4604617.1"/>
    </source>
</evidence>
<dbReference type="EMBL" id="CAEZUN010000107">
    <property type="protein sequence ID" value="CAB4604617.1"/>
    <property type="molecule type" value="Genomic_DNA"/>
</dbReference>
<dbReference type="AlphaFoldDB" id="A0A6J6GTM4"/>
<dbReference type="EMBL" id="CAFBQV010000024">
    <property type="protein sequence ID" value="CAB5060429.1"/>
    <property type="molecule type" value="Genomic_DNA"/>
</dbReference>
<dbReference type="InterPro" id="IPR029033">
    <property type="entry name" value="His_PPase_superfam"/>
</dbReference>
<dbReference type="SUPFAM" id="SSF53254">
    <property type="entry name" value="Phosphoglycerate mutase-like"/>
    <property type="match status" value="1"/>
</dbReference>
<sequence length="152" mass="17055">MTLYIVRHAKAGKRSEWDGPDTLRPLSDKGWEQAQAIAKKLIELKPIALISSPAVRCMQTLEPLSEAMKIKIVADERLFEDGDVAKMIELLEAAQDSTVISSHGDMIPEAIKILQRRGMEINSKPDWRKATVWVVERTKNGFKSAFVMAPPQ</sequence>
<dbReference type="EMBL" id="CAFAAP010000198">
    <property type="protein sequence ID" value="CAB4812322.1"/>
    <property type="molecule type" value="Genomic_DNA"/>
</dbReference>
<evidence type="ECO:0000313" key="3">
    <source>
        <dbReference type="EMBL" id="CAB5060429.1"/>
    </source>
</evidence>